<keyword evidence="1" id="KW-0812">Transmembrane</keyword>
<keyword evidence="1" id="KW-1133">Transmembrane helix</keyword>
<keyword evidence="3" id="KW-1185">Reference proteome</keyword>
<keyword evidence="1" id="KW-0472">Membrane</keyword>
<proteinExistence type="predicted"/>
<feature type="transmembrane region" description="Helical" evidence="1">
    <location>
        <begin position="88"/>
        <end position="114"/>
    </location>
</feature>
<comment type="caution">
    <text evidence="2">The sequence shown here is derived from an EMBL/GenBank/DDBJ whole genome shotgun (WGS) entry which is preliminary data.</text>
</comment>
<evidence type="ECO:0000313" key="3">
    <source>
        <dbReference type="Proteomes" id="UP000588186"/>
    </source>
</evidence>
<organism evidence="2 3">
    <name type="scientific">Phocicoccus pinnipedialis</name>
    <dbReference type="NCBI Taxonomy" id="110845"/>
    <lineage>
        <taxon>Bacteria</taxon>
        <taxon>Bacillati</taxon>
        <taxon>Bacillota</taxon>
        <taxon>Bacilli</taxon>
        <taxon>Bacillales</taxon>
        <taxon>Salinicoccaceae</taxon>
        <taxon>Phocicoccus</taxon>
    </lineage>
</organism>
<dbReference type="EMBL" id="CAJEWB010000006">
    <property type="protein sequence ID" value="CAD2073336.1"/>
    <property type="molecule type" value="Genomic_DNA"/>
</dbReference>
<protein>
    <submittedName>
        <fullName evidence="2">Uncharacterized protein</fullName>
    </submittedName>
</protein>
<reference evidence="2 3" key="1">
    <citation type="submission" date="2020-07" db="EMBL/GenBank/DDBJ databases">
        <authorList>
            <person name="Criscuolo A."/>
        </authorList>
    </citation>
    <scope>NUCLEOTIDE SEQUENCE [LARGE SCALE GENOMIC DNA]</scope>
    <source>
        <strain evidence="2">CIP107946</strain>
    </source>
</reference>
<dbReference type="Proteomes" id="UP000588186">
    <property type="component" value="Unassembled WGS sequence"/>
</dbReference>
<name>A0A6V7R7R0_9BACL</name>
<feature type="transmembrane region" description="Helical" evidence="1">
    <location>
        <begin position="6"/>
        <end position="24"/>
    </location>
</feature>
<evidence type="ECO:0000256" key="1">
    <source>
        <dbReference type="SAM" id="Phobius"/>
    </source>
</evidence>
<gene>
    <name evidence="2" type="ORF">JEOPIN946_00705</name>
</gene>
<dbReference type="RefSeq" id="WP_186076923.1">
    <property type="nucleotide sequence ID" value="NZ_CAJEWB010000006.1"/>
</dbReference>
<dbReference type="AlphaFoldDB" id="A0A6V7R7R0"/>
<accession>A0A6V7R7R0</accession>
<sequence length="200" mass="22764">MFGLNDLISLIISIFIILPVVAFIREASYLLAGALVGVENARVTIGSGRKLFKINMLGLGQLEVRRNYHLYSWFSFDDLKKNSILKYIILYASPIVVNATIGITLNALIANGYFDEYATFFNRFIFYIFFYVLLDALPMHTINGMPNNGQIIMDLILHGKRVDSSRDHFIPSTSEVDDHYETVKEDLEGLKDDIDDIKNK</sequence>
<feature type="transmembrane region" description="Helical" evidence="1">
    <location>
        <begin position="120"/>
        <end position="137"/>
    </location>
</feature>
<evidence type="ECO:0000313" key="2">
    <source>
        <dbReference type="EMBL" id="CAD2073336.1"/>
    </source>
</evidence>